<gene>
    <name evidence="2" type="ORF">D9758_014319</name>
</gene>
<dbReference type="OrthoDB" id="202203at2759"/>
<evidence type="ECO:0000313" key="3">
    <source>
        <dbReference type="Proteomes" id="UP000559256"/>
    </source>
</evidence>
<dbReference type="InterPro" id="IPR036188">
    <property type="entry name" value="FAD/NAD-bd_sf"/>
</dbReference>
<accession>A0A8H5FI25</accession>
<dbReference type="InterPro" id="IPR023753">
    <property type="entry name" value="FAD/NAD-binding_dom"/>
</dbReference>
<dbReference type="PRINTS" id="PR00411">
    <property type="entry name" value="PNDRDTASEI"/>
</dbReference>
<keyword evidence="3" id="KW-1185">Reference proteome</keyword>
<evidence type="ECO:0000259" key="1">
    <source>
        <dbReference type="Pfam" id="PF07992"/>
    </source>
</evidence>
<feature type="domain" description="FAD/NAD(P)-binding" evidence="1">
    <location>
        <begin position="7"/>
        <end position="313"/>
    </location>
</feature>
<dbReference type="GO" id="GO:0004174">
    <property type="term" value="F:electron-transferring-flavoprotein dehydrogenase activity"/>
    <property type="evidence" value="ECO:0007669"/>
    <property type="project" value="TreeGrafter"/>
</dbReference>
<protein>
    <recommendedName>
        <fullName evidence="1">FAD/NAD(P)-binding domain-containing protein</fullName>
    </recommendedName>
</protein>
<evidence type="ECO:0000313" key="2">
    <source>
        <dbReference type="EMBL" id="KAF5337990.1"/>
    </source>
</evidence>
<dbReference type="GO" id="GO:0050660">
    <property type="term" value="F:flavin adenine dinucleotide binding"/>
    <property type="evidence" value="ECO:0007669"/>
    <property type="project" value="TreeGrafter"/>
</dbReference>
<dbReference type="SUPFAM" id="SSF51905">
    <property type="entry name" value="FAD/NAD(P)-binding domain"/>
    <property type="match status" value="1"/>
</dbReference>
<dbReference type="Proteomes" id="UP000559256">
    <property type="component" value="Unassembled WGS sequence"/>
</dbReference>
<sequence>MAYVKPNIVVIGGSFVGVKMVDLLAPRVHETHDIILIEKNSHFQNLYAFPRLHSVTGFEHKAFIPFTSRFFNNADENVASSSKTLPSSSTKVVRGEVTSILPNKVVLKDGQKIPYEYLVLATGTGRTGTIARDKKAGVMACQRHQKRVKNAKKIVVVGGGAFGVQLVCDIKTWPETKHKDVTLVHSHEHLMNRFHSGLHDIVMERFDELGVNTILGERVVVPRKGFPNHLGKEFDVQLSSGRSLKADLVILCTGPIPLSSPLRTLSPQSINPHTKYIRVKPTLQICSATGAVEFPNVFAIGDVADTGAHKAAKPGGVQAEVAARNIEKMIRAKTTKAFKEKIGFGGRLASLRASASMETLRTEDSSDTQDSVDSEATLVNDVVEEDQVKLELEEYMRNTPGIHLGLGIGKGVLFYNPPPQTKFDNEPPRPDIKWDEPGKPLEINCGRLWALRAPGVQDFHL</sequence>
<name>A0A8H5FI25_9AGAR</name>
<reference evidence="2 3" key="1">
    <citation type="journal article" date="2020" name="ISME J.">
        <title>Uncovering the hidden diversity of litter-decomposition mechanisms in mushroom-forming fungi.</title>
        <authorList>
            <person name="Floudas D."/>
            <person name="Bentzer J."/>
            <person name="Ahren D."/>
            <person name="Johansson T."/>
            <person name="Persson P."/>
            <person name="Tunlid A."/>
        </authorList>
    </citation>
    <scope>NUCLEOTIDE SEQUENCE [LARGE SCALE GENOMIC DNA]</scope>
    <source>
        <strain evidence="2 3">CBS 291.85</strain>
    </source>
</reference>
<dbReference type="PANTHER" id="PTHR43735">
    <property type="entry name" value="APOPTOSIS-INDUCING FACTOR 1"/>
    <property type="match status" value="1"/>
</dbReference>
<dbReference type="GO" id="GO:0005737">
    <property type="term" value="C:cytoplasm"/>
    <property type="evidence" value="ECO:0007669"/>
    <property type="project" value="TreeGrafter"/>
</dbReference>
<dbReference type="PANTHER" id="PTHR43735:SF11">
    <property type="entry name" value="HYPOTHETICAL OXIDOREDUCTASE (EUROFUNG)"/>
    <property type="match status" value="1"/>
</dbReference>
<dbReference type="EMBL" id="JAACJM010000202">
    <property type="protein sequence ID" value="KAF5337990.1"/>
    <property type="molecule type" value="Genomic_DNA"/>
</dbReference>
<dbReference type="Pfam" id="PF07992">
    <property type="entry name" value="Pyr_redox_2"/>
    <property type="match status" value="1"/>
</dbReference>
<dbReference type="PRINTS" id="PR00368">
    <property type="entry name" value="FADPNR"/>
</dbReference>
<comment type="caution">
    <text evidence="2">The sequence shown here is derived from an EMBL/GenBank/DDBJ whole genome shotgun (WGS) entry which is preliminary data.</text>
</comment>
<proteinExistence type="predicted"/>
<dbReference type="Gene3D" id="3.50.50.100">
    <property type="match status" value="1"/>
</dbReference>
<organism evidence="2 3">
    <name type="scientific">Tetrapyrgos nigripes</name>
    <dbReference type="NCBI Taxonomy" id="182062"/>
    <lineage>
        <taxon>Eukaryota</taxon>
        <taxon>Fungi</taxon>
        <taxon>Dikarya</taxon>
        <taxon>Basidiomycota</taxon>
        <taxon>Agaricomycotina</taxon>
        <taxon>Agaricomycetes</taxon>
        <taxon>Agaricomycetidae</taxon>
        <taxon>Agaricales</taxon>
        <taxon>Marasmiineae</taxon>
        <taxon>Marasmiaceae</taxon>
        <taxon>Tetrapyrgos</taxon>
    </lineage>
</organism>
<dbReference type="AlphaFoldDB" id="A0A8H5FI25"/>